<dbReference type="PANTHER" id="PTHR16515">
    <property type="entry name" value="PR DOMAIN ZINC FINGER PROTEIN"/>
    <property type="match status" value="1"/>
</dbReference>
<proteinExistence type="predicted"/>
<sequence>MIGITMTESLDSPKMDFATIGEEEFELHTTYIVPDLPVKDDEPNRAEATLPRNLVLKPTNALSDAQGVWSTGYIPRGTRFGPLVGEIYAKDAVPSTANRKYFWRVQLREGFCRHSAKDSKIYKGNELFYYIDGYDVSKANWMRFVNPAYSSETQNLIACQYKMNIYFYTIKPILPNQELLVWYCREFAERLNYPGTGEQMLQRLRQQVQQSPEIIVGSSAEPPIKDPHYEHHLTAAEGSVRSDEGYHSNGYHDDGFQPPEDTSDTDSECNYVLDFSNKSKAKDVEPIVDEALKNEYRKVKIKISKAYKTHKGESDTELDKSPAPHETAVPEPVAAEPLLEVPPTRTFYESEYMRYTPPVSSILENILLGNRTDSNNNSDPQRTISFAGLCETQEDHFMHHQPMEHGALQIGRPISSLIQTNQMGRQTQQKESRPSVIESSQPHIIECT</sequence>
<dbReference type="GO" id="GO:0005737">
    <property type="term" value="C:cytoplasm"/>
    <property type="evidence" value="ECO:0007669"/>
    <property type="project" value="TreeGrafter"/>
</dbReference>
<dbReference type="AlphaFoldDB" id="A0AAR5PFQ3"/>
<dbReference type="GO" id="GO:0001227">
    <property type="term" value="F:DNA-binding transcription repressor activity, RNA polymerase II-specific"/>
    <property type="evidence" value="ECO:0007669"/>
    <property type="project" value="InterPro"/>
</dbReference>
<dbReference type="Proteomes" id="UP000019118">
    <property type="component" value="Unassembled WGS sequence"/>
</dbReference>
<dbReference type="InterPro" id="IPR044413">
    <property type="entry name" value="PRDM1_PR-SET"/>
</dbReference>
<dbReference type="GO" id="GO:0008276">
    <property type="term" value="F:protein methyltransferase activity"/>
    <property type="evidence" value="ECO:0007669"/>
    <property type="project" value="UniProtKB-ARBA"/>
</dbReference>
<accession>A0AAR5PFQ3</accession>
<keyword evidence="2" id="KW-0804">Transcription</keyword>
<feature type="compositionally biased region" description="Basic and acidic residues" evidence="3">
    <location>
        <begin position="240"/>
        <end position="255"/>
    </location>
</feature>
<dbReference type="GO" id="GO:0000978">
    <property type="term" value="F:RNA polymerase II cis-regulatory region sequence-specific DNA binding"/>
    <property type="evidence" value="ECO:0007669"/>
    <property type="project" value="TreeGrafter"/>
</dbReference>
<dbReference type="InterPro" id="IPR046341">
    <property type="entry name" value="SET_dom_sf"/>
</dbReference>
<dbReference type="FunFam" id="2.170.270.10:FF:000019">
    <property type="entry name" value="PR domain zinc finger protein 1"/>
    <property type="match status" value="1"/>
</dbReference>
<dbReference type="InterPro" id="IPR050331">
    <property type="entry name" value="Zinc_finger"/>
</dbReference>
<feature type="domain" description="SET" evidence="4">
    <location>
        <begin position="52"/>
        <end position="184"/>
    </location>
</feature>
<keyword evidence="6" id="KW-1185">Reference proteome</keyword>
<dbReference type="CDD" id="cd19187">
    <property type="entry name" value="PR-SET_PRDM1"/>
    <property type="match status" value="1"/>
</dbReference>
<dbReference type="GO" id="GO:0045165">
    <property type="term" value="P:cell fate commitment"/>
    <property type="evidence" value="ECO:0007669"/>
    <property type="project" value="TreeGrafter"/>
</dbReference>
<evidence type="ECO:0000256" key="3">
    <source>
        <dbReference type="SAM" id="MobiDB-lite"/>
    </source>
</evidence>
<reference evidence="6" key="1">
    <citation type="journal article" date="2013" name="Genome Biol.">
        <title>Draft genome of the mountain pine beetle, Dendroctonus ponderosae Hopkins, a major forest pest.</title>
        <authorList>
            <person name="Keeling C.I."/>
            <person name="Yuen M.M."/>
            <person name="Liao N.Y."/>
            <person name="Docking T.R."/>
            <person name="Chan S.K."/>
            <person name="Taylor G.A."/>
            <person name="Palmquist D.L."/>
            <person name="Jackman S.D."/>
            <person name="Nguyen A."/>
            <person name="Li M."/>
            <person name="Henderson H."/>
            <person name="Janes J.K."/>
            <person name="Zhao Y."/>
            <person name="Pandoh P."/>
            <person name="Moore R."/>
            <person name="Sperling F.A."/>
            <person name="Huber D.P."/>
            <person name="Birol I."/>
            <person name="Jones S.J."/>
            <person name="Bohlmann J."/>
        </authorList>
    </citation>
    <scope>NUCLEOTIDE SEQUENCE</scope>
</reference>
<feature type="region of interest" description="Disordered" evidence="3">
    <location>
        <begin position="307"/>
        <end position="328"/>
    </location>
</feature>
<evidence type="ECO:0000256" key="1">
    <source>
        <dbReference type="ARBA" id="ARBA00023015"/>
    </source>
</evidence>
<feature type="compositionally biased region" description="Basic and acidic residues" evidence="3">
    <location>
        <begin position="310"/>
        <end position="323"/>
    </location>
</feature>
<dbReference type="InterPro" id="IPR001214">
    <property type="entry name" value="SET_dom"/>
</dbReference>
<evidence type="ECO:0000259" key="4">
    <source>
        <dbReference type="PROSITE" id="PS50280"/>
    </source>
</evidence>
<organism evidence="5 6">
    <name type="scientific">Dendroctonus ponderosae</name>
    <name type="common">Mountain pine beetle</name>
    <dbReference type="NCBI Taxonomy" id="77166"/>
    <lineage>
        <taxon>Eukaryota</taxon>
        <taxon>Metazoa</taxon>
        <taxon>Ecdysozoa</taxon>
        <taxon>Arthropoda</taxon>
        <taxon>Hexapoda</taxon>
        <taxon>Insecta</taxon>
        <taxon>Pterygota</taxon>
        <taxon>Neoptera</taxon>
        <taxon>Endopterygota</taxon>
        <taxon>Coleoptera</taxon>
        <taxon>Polyphaga</taxon>
        <taxon>Cucujiformia</taxon>
        <taxon>Curculionidae</taxon>
        <taxon>Scolytinae</taxon>
        <taxon>Dendroctonus</taxon>
    </lineage>
</organism>
<dbReference type="PROSITE" id="PS50280">
    <property type="entry name" value="SET"/>
    <property type="match status" value="1"/>
</dbReference>
<dbReference type="GO" id="GO:0005634">
    <property type="term" value="C:nucleus"/>
    <property type="evidence" value="ECO:0007669"/>
    <property type="project" value="TreeGrafter"/>
</dbReference>
<keyword evidence="1" id="KW-0805">Transcription regulation</keyword>
<dbReference type="SMART" id="SM00317">
    <property type="entry name" value="SET"/>
    <property type="match status" value="1"/>
</dbReference>
<name>A0AAR5PFQ3_DENPD</name>
<protein>
    <recommendedName>
        <fullName evidence="4">SET domain-containing protein</fullName>
    </recommendedName>
</protein>
<dbReference type="SUPFAM" id="SSF82199">
    <property type="entry name" value="SET domain"/>
    <property type="match status" value="1"/>
</dbReference>
<dbReference type="Gene3D" id="2.170.270.10">
    <property type="entry name" value="SET domain"/>
    <property type="match status" value="1"/>
</dbReference>
<reference evidence="5" key="2">
    <citation type="submission" date="2024-08" db="UniProtKB">
        <authorList>
            <consortium name="EnsemblMetazoa"/>
        </authorList>
    </citation>
    <scope>IDENTIFICATION</scope>
</reference>
<dbReference type="Pfam" id="PF21549">
    <property type="entry name" value="PRDM2_PR"/>
    <property type="match status" value="1"/>
</dbReference>
<dbReference type="EnsemblMetazoa" id="XM_019904326.1">
    <property type="protein sequence ID" value="XP_019759885.1"/>
    <property type="gene ID" value="LOC109537546"/>
</dbReference>
<evidence type="ECO:0000313" key="6">
    <source>
        <dbReference type="Proteomes" id="UP000019118"/>
    </source>
</evidence>
<feature type="region of interest" description="Disordered" evidence="3">
    <location>
        <begin position="421"/>
        <end position="448"/>
    </location>
</feature>
<dbReference type="GO" id="GO:0008757">
    <property type="term" value="F:S-adenosylmethionine-dependent methyltransferase activity"/>
    <property type="evidence" value="ECO:0007669"/>
    <property type="project" value="UniProtKB-ARBA"/>
</dbReference>
<evidence type="ECO:0000256" key="2">
    <source>
        <dbReference type="ARBA" id="ARBA00023163"/>
    </source>
</evidence>
<evidence type="ECO:0000313" key="5">
    <source>
        <dbReference type="EnsemblMetazoa" id="XP_019759885.1"/>
    </source>
</evidence>
<feature type="region of interest" description="Disordered" evidence="3">
    <location>
        <begin position="240"/>
        <end position="269"/>
    </location>
</feature>
<dbReference type="PANTHER" id="PTHR16515:SF59">
    <property type="entry name" value="PR DOMAIN ZINC FINGER PROTEIN 1"/>
    <property type="match status" value="1"/>
</dbReference>
<dbReference type="GO" id="GO:0008170">
    <property type="term" value="F:N-methyltransferase activity"/>
    <property type="evidence" value="ECO:0007669"/>
    <property type="project" value="UniProtKB-ARBA"/>
</dbReference>